<sequence length="137" mass="14618">MAKVSPLAQVSSPKAWVLCLSGAHPGPPETPGTSQPVHARSQPSSNLFPCLPSGRLLRCRRVCAILVGGPPSCQVRNRHTEAGGGFAVLHHPSWCRLSCLLAKLGRSEACISHLWPLLRTHLPTPHSHTPGAPSRPQ</sequence>
<reference evidence="1" key="1">
    <citation type="submission" date="2023-04" db="EMBL/GenBank/DDBJ databases">
        <authorList>
            <consortium name="ELIXIR-Norway"/>
        </authorList>
    </citation>
    <scope>NUCLEOTIDE SEQUENCE [LARGE SCALE GENOMIC DNA]</scope>
</reference>
<dbReference type="EMBL" id="OX459964">
    <property type="protein sequence ID" value="CAI9168998.1"/>
    <property type="molecule type" value="Genomic_DNA"/>
</dbReference>
<organism evidence="1 2">
    <name type="scientific">Rangifer tarandus platyrhynchus</name>
    <name type="common">Svalbard reindeer</name>
    <dbReference type="NCBI Taxonomy" id="3082113"/>
    <lineage>
        <taxon>Eukaryota</taxon>
        <taxon>Metazoa</taxon>
        <taxon>Chordata</taxon>
        <taxon>Craniata</taxon>
        <taxon>Vertebrata</taxon>
        <taxon>Euteleostomi</taxon>
        <taxon>Mammalia</taxon>
        <taxon>Eutheria</taxon>
        <taxon>Laurasiatheria</taxon>
        <taxon>Artiodactyla</taxon>
        <taxon>Ruminantia</taxon>
        <taxon>Pecora</taxon>
        <taxon>Cervidae</taxon>
        <taxon>Odocoileinae</taxon>
        <taxon>Rangifer</taxon>
    </lineage>
</organism>
<accession>A0ABN8Z572</accession>
<gene>
    <name evidence="1" type="ORF">MRATA1EN1_LOCUS17960</name>
</gene>
<proteinExistence type="predicted"/>
<protein>
    <submittedName>
        <fullName evidence="1">Uncharacterized protein</fullName>
    </submittedName>
</protein>
<evidence type="ECO:0000313" key="2">
    <source>
        <dbReference type="Proteomes" id="UP001176941"/>
    </source>
</evidence>
<dbReference type="Proteomes" id="UP001176941">
    <property type="component" value="Chromosome 28"/>
</dbReference>
<evidence type="ECO:0000313" key="1">
    <source>
        <dbReference type="EMBL" id="CAI9168998.1"/>
    </source>
</evidence>
<keyword evidence="2" id="KW-1185">Reference proteome</keyword>
<name>A0ABN8Z572_RANTA</name>